<dbReference type="RefSeq" id="WP_150486073.1">
    <property type="nucleotide sequence ID" value="NZ_BMUV01000011.1"/>
</dbReference>
<feature type="compositionally biased region" description="Acidic residues" evidence="1">
    <location>
        <begin position="104"/>
        <end position="113"/>
    </location>
</feature>
<proteinExistence type="predicted"/>
<evidence type="ECO:0000256" key="1">
    <source>
        <dbReference type="SAM" id="MobiDB-lite"/>
    </source>
</evidence>
<feature type="domain" description="DUF5709" evidence="2">
    <location>
        <begin position="117"/>
        <end position="162"/>
    </location>
</feature>
<dbReference type="AlphaFoldDB" id="A0A5J6F3F6"/>
<protein>
    <recommendedName>
        <fullName evidence="2">DUF5709 domain-containing protein</fullName>
    </recommendedName>
</protein>
<dbReference type="KEGG" id="snk:CP967_00920"/>
<dbReference type="OrthoDB" id="3212066at2"/>
<dbReference type="Proteomes" id="UP000326178">
    <property type="component" value="Chromosome"/>
</dbReference>
<feature type="compositionally biased region" description="Basic and acidic residues" evidence="1">
    <location>
        <begin position="79"/>
        <end position="93"/>
    </location>
</feature>
<feature type="compositionally biased region" description="Acidic residues" evidence="1">
    <location>
        <begin position="38"/>
        <end position="47"/>
    </location>
</feature>
<organism evidence="3 4">
    <name type="scientific">Streptomyces nitrosporeus</name>
    <dbReference type="NCBI Taxonomy" id="28894"/>
    <lineage>
        <taxon>Bacteria</taxon>
        <taxon>Bacillati</taxon>
        <taxon>Actinomycetota</taxon>
        <taxon>Actinomycetes</taxon>
        <taxon>Kitasatosporales</taxon>
        <taxon>Streptomycetaceae</taxon>
        <taxon>Streptomyces</taxon>
    </lineage>
</organism>
<accession>A0A5J6F3F6</accession>
<reference evidence="3 4" key="1">
    <citation type="submission" date="2017-09" db="EMBL/GenBank/DDBJ databases">
        <authorList>
            <person name="Lee N."/>
            <person name="Cho B.-K."/>
        </authorList>
    </citation>
    <scope>NUCLEOTIDE SEQUENCE [LARGE SCALE GENOMIC DNA]</scope>
    <source>
        <strain evidence="3 4">ATCC 12769</strain>
    </source>
</reference>
<sequence>MTDTDQGDGATAGPGPGTGAWGDDVYQPQDDAASDPVEQLDVEDMLDDSGLTDLLDEGYSPPERPLAVGDQGTTASEQHTGESLERRLAREVPDVSEPPADGPGDLEDGDGELYDNQVGTDRSGRLTQGGDGHVPAPLTAQDVGIDGAAASAEEAAVHVIPEESDLLPGEERAH</sequence>
<feature type="region of interest" description="Disordered" evidence="1">
    <location>
        <begin position="1"/>
        <end position="174"/>
    </location>
</feature>
<feature type="compositionally biased region" description="Gly residues" evidence="1">
    <location>
        <begin position="10"/>
        <end position="20"/>
    </location>
</feature>
<evidence type="ECO:0000313" key="4">
    <source>
        <dbReference type="Proteomes" id="UP000326178"/>
    </source>
</evidence>
<dbReference type="EMBL" id="CP023702">
    <property type="protein sequence ID" value="QEU70711.1"/>
    <property type="molecule type" value="Genomic_DNA"/>
</dbReference>
<gene>
    <name evidence="3" type="ORF">CP967_00920</name>
</gene>
<evidence type="ECO:0000313" key="3">
    <source>
        <dbReference type="EMBL" id="QEU70711.1"/>
    </source>
</evidence>
<dbReference type="InterPro" id="IPR043763">
    <property type="entry name" value="DUF5709"/>
</dbReference>
<keyword evidence="4" id="KW-1185">Reference proteome</keyword>
<name>A0A5J6F3F6_9ACTN</name>
<evidence type="ECO:0000259" key="2">
    <source>
        <dbReference type="Pfam" id="PF18970"/>
    </source>
</evidence>
<dbReference type="Pfam" id="PF18970">
    <property type="entry name" value="DUF5709"/>
    <property type="match status" value="1"/>
</dbReference>